<keyword evidence="9" id="KW-0694">RNA-binding</keyword>
<dbReference type="Proteomes" id="UP000290289">
    <property type="component" value="Chromosome 2"/>
</dbReference>
<dbReference type="InterPro" id="IPR005304">
    <property type="entry name" value="Rbsml_bgen_MeTrfase_EMG1/NEP1"/>
</dbReference>
<evidence type="ECO:0000256" key="12">
    <source>
        <dbReference type="SAM" id="Phobius"/>
    </source>
</evidence>
<dbReference type="SUPFAM" id="SSF75217">
    <property type="entry name" value="alpha/beta knot"/>
    <property type="match status" value="2"/>
</dbReference>
<dbReference type="InterPro" id="IPR029026">
    <property type="entry name" value="tRNA_m1G_MTases_N"/>
</dbReference>
<protein>
    <recommendedName>
        <fullName evidence="15">Ribosomal RNA small subunit methyltransferase NEP1</fullName>
    </recommendedName>
</protein>
<proteinExistence type="inferred from homology"/>
<evidence type="ECO:0000256" key="10">
    <source>
        <dbReference type="ARBA" id="ARBA00023242"/>
    </source>
</evidence>
<evidence type="ECO:0000256" key="2">
    <source>
        <dbReference type="ARBA" id="ARBA00008115"/>
    </source>
</evidence>
<reference evidence="13 14" key="1">
    <citation type="submission" date="2018-10" db="EMBL/GenBank/DDBJ databases">
        <title>A high-quality apple genome assembly.</title>
        <authorList>
            <person name="Hu J."/>
        </authorList>
    </citation>
    <scope>NUCLEOTIDE SEQUENCE [LARGE SCALE GENOMIC DNA]</scope>
    <source>
        <strain evidence="14">cv. HFTH1</strain>
        <tissue evidence="13">Young leaf</tissue>
    </source>
</reference>
<evidence type="ECO:0000256" key="8">
    <source>
        <dbReference type="ARBA" id="ARBA00022730"/>
    </source>
</evidence>
<evidence type="ECO:0000256" key="6">
    <source>
        <dbReference type="ARBA" id="ARBA00022679"/>
    </source>
</evidence>
<dbReference type="FunFam" id="3.40.1280.10:FF:000003">
    <property type="entry name" value="Ribosomal RNA small subunit methyltransferase"/>
    <property type="match status" value="1"/>
</dbReference>
<sequence length="571" mass="64414">MARRKRRQSESESDAQDLSNKTVKRKLEEKSTTTEKLTDNDVTHDAITHSPPPNVEVRRATFVVENASLRMGIVRKRWKILDSEEDADALKQKKDENNYRPGVVYQALRAIFDSKLNKAGMVGAVYVKTDNGVLFEIKPHVRIPRTCRRFCGVMLVLYSLCIIQPLQNISMESYRLLCVLTFAIFKVELLDKKCIRTKDTNEILMRVIAEPVTRYLPVNSRVVGEHCLPLFSILILLTMTNACCTGFTGLSYSSEKVVDIDDYVNSASDELNLVFVVGELAHGKINEYTDDFISVSNYPLSAKGCIGRIEKRGMKRKALERCSRLKSSKDFLEVKGIIEQDSNEDSMLQLPGIPLAPSSQNMHPGVTFVLEKASLVPAYVGKKYQILNPEIHGDFLRKKNMDPYKYRPDIVHEALLQIMDTRLCMAGRLQPVYVKTDQGVLIKVEPHARIPESLDKFCAMMSQLLQKLRIKAKGRRDTLLRVVQNPLSQHLPSNSVKIGLSVSSQKEVQLREYVNAVSNNANLVFVVGAMAHGKIDSEYVDDFISVSGYPLSAGVCLRSICIALERKWNIL</sequence>
<evidence type="ECO:0000256" key="5">
    <source>
        <dbReference type="ARBA" id="ARBA00022603"/>
    </source>
</evidence>
<feature type="compositionally biased region" description="Basic and acidic residues" evidence="11">
    <location>
        <begin position="25"/>
        <end position="47"/>
    </location>
</feature>
<dbReference type="Gene3D" id="3.40.1280.10">
    <property type="match status" value="2"/>
</dbReference>
<dbReference type="GO" id="GO:0019843">
    <property type="term" value="F:rRNA binding"/>
    <property type="evidence" value="ECO:0007669"/>
    <property type="project" value="UniProtKB-KW"/>
</dbReference>
<keyword evidence="8" id="KW-0699">rRNA-binding</keyword>
<evidence type="ECO:0000313" key="14">
    <source>
        <dbReference type="Proteomes" id="UP000290289"/>
    </source>
</evidence>
<evidence type="ECO:0000256" key="9">
    <source>
        <dbReference type="ARBA" id="ARBA00022884"/>
    </source>
</evidence>
<organism evidence="13 14">
    <name type="scientific">Malus domestica</name>
    <name type="common">Apple</name>
    <name type="synonym">Pyrus malus</name>
    <dbReference type="NCBI Taxonomy" id="3750"/>
    <lineage>
        <taxon>Eukaryota</taxon>
        <taxon>Viridiplantae</taxon>
        <taxon>Streptophyta</taxon>
        <taxon>Embryophyta</taxon>
        <taxon>Tracheophyta</taxon>
        <taxon>Spermatophyta</taxon>
        <taxon>Magnoliopsida</taxon>
        <taxon>eudicotyledons</taxon>
        <taxon>Gunneridae</taxon>
        <taxon>Pentapetalae</taxon>
        <taxon>rosids</taxon>
        <taxon>fabids</taxon>
        <taxon>Rosales</taxon>
        <taxon>Rosaceae</taxon>
        <taxon>Amygdaloideae</taxon>
        <taxon>Maleae</taxon>
        <taxon>Malus</taxon>
    </lineage>
</organism>
<evidence type="ECO:0000256" key="4">
    <source>
        <dbReference type="ARBA" id="ARBA00022552"/>
    </source>
</evidence>
<dbReference type="GO" id="GO:0032040">
    <property type="term" value="C:small-subunit processome"/>
    <property type="evidence" value="ECO:0007669"/>
    <property type="project" value="TreeGrafter"/>
</dbReference>
<keyword evidence="7" id="KW-0949">S-adenosyl-L-methionine</keyword>
<evidence type="ECO:0000256" key="1">
    <source>
        <dbReference type="ARBA" id="ARBA00004604"/>
    </source>
</evidence>
<comment type="caution">
    <text evidence="13">The sequence shown here is derived from an EMBL/GenBank/DDBJ whole genome shotgun (WGS) entry which is preliminary data.</text>
</comment>
<keyword evidence="12" id="KW-0472">Membrane</keyword>
<dbReference type="GO" id="GO:0070475">
    <property type="term" value="P:rRNA base methylation"/>
    <property type="evidence" value="ECO:0007669"/>
    <property type="project" value="InterPro"/>
</dbReference>
<dbReference type="Pfam" id="PF03587">
    <property type="entry name" value="EMG1"/>
    <property type="match status" value="3"/>
</dbReference>
<accession>A0A498KD62</accession>
<evidence type="ECO:0000313" key="13">
    <source>
        <dbReference type="EMBL" id="RXI05296.1"/>
    </source>
</evidence>
<name>A0A498KD62_MALDO</name>
<keyword evidence="10" id="KW-0539">Nucleus</keyword>
<dbReference type="STRING" id="3750.A0A498KD62"/>
<evidence type="ECO:0000256" key="3">
    <source>
        <dbReference type="ARBA" id="ARBA00022517"/>
    </source>
</evidence>
<evidence type="ECO:0000256" key="7">
    <source>
        <dbReference type="ARBA" id="ARBA00022691"/>
    </source>
</evidence>
<feature type="transmembrane region" description="Helical" evidence="12">
    <location>
        <begin position="150"/>
        <end position="167"/>
    </location>
</feature>
<comment type="similarity">
    <text evidence="2">Belongs to the class IV-like SAM-binding methyltransferase superfamily. RNA methyltransferase NEP1 family.</text>
</comment>
<dbReference type="AlphaFoldDB" id="A0A498KD62"/>
<keyword evidence="5" id="KW-0489">Methyltransferase</keyword>
<gene>
    <name evidence="13" type="ORF">DVH24_006553</name>
</gene>
<dbReference type="EMBL" id="RDQH01000328">
    <property type="protein sequence ID" value="RXI05296.1"/>
    <property type="molecule type" value="Genomic_DNA"/>
</dbReference>
<comment type="subcellular location">
    <subcellularLocation>
        <location evidence="1">Nucleus</location>
        <location evidence="1">Nucleolus</location>
    </subcellularLocation>
</comment>
<feature type="region of interest" description="Disordered" evidence="11">
    <location>
        <begin position="1"/>
        <end position="53"/>
    </location>
</feature>
<dbReference type="CDD" id="cd18088">
    <property type="entry name" value="Nep1-like"/>
    <property type="match status" value="2"/>
</dbReference>
<keyword evidence="4" id="KW-0698">rRNA processing</keyword>
<keyword evidence="12" id="KW-1133">Transmembrane helix</keyword>
<dbReference type="PANTHER" id="PTHR12636:SF12">
    <property type="entry name" value="RIBOSOMAL RNA SMALL SUBUNIT METHYLTRANSFERASE NEP1-LIKE"/>
    <property type="match status" value="1"/>
</dbReference>
<dbReference type="InterPro" id="IPR029028">
    <property type="entry name" value="Alpha/beta_knot_MTases"/>
</dbReference>
<dbReference type="PANTHER" id="PTHR12636">
    <property type="entry name" value="NEP1/MRA1"/>
    <property type="match status" value="1"/>
</dbReference>
<dbReference type="GO" id="GO:0070037">
    <property type="term" value="F:rRNA (pseudouridine) methyltransferase activity"/>
    <property type="evidence" value="ECO:0007669"/>
    <property type="project" value="InterPro"/>
</dbReference>
<keyword evidence="12" id="KW-0812">Transmembrane</keyword>
<evidence type="ECO:0008006" key="15">
    <source>
        <dbReference type="Google" id="ProtNLM"/>
    </source>
</evidence>
<keyword evidence="3" id="KW-0690">Ribosome biogenesis</keyword>
<keyword evidence="14" id="KW-1185">Reference proteome</keyword>
<evidence type="ECO:0000256" key="11">
    <source>
        <dbReference type="SAM" id="MobiDB-lite"/>
    </source>
</evidence>
<keyword evidence="6" id="KW-0808">Transferase</keyword>